<reference evidence="1" key="1">
    <citation type="submission" date="2023-07" db="EMBL/GenBank/DDBJ databases">
        <title>Sorghum-associated microbial communities from plants grown in Nebraska, USA.</title>
        <authorList>
            <person name="Schachtman D."/>
        </authorList>
    </citation>
    <scope>NUCLEOTIDE SEQUENCE</scope>
    <source>
        <strain evidence="1">BE330</strain>
    </source>
</reference>
<evidence type="ECO:0000313" key="1">
    <source>
        <dbReference type="EMBL" id="MDR6218645.1"/>
    </source>
</evidence>
<sequence length="110" mass="12350">MVEIDFHSWDYTCGDGCCYLYGTDILIDGRTLEHVDASGSMPELWLGALLTALGIRDAVYFPDEDDEYLVTIGERTYHTTETREQRFAWLAPMLLDLGVNATITHSSAPD</sequence>
<gene>
    <name evidence="1" type="ORF">J2Y00_002242</name>
</gene>
<name>A0AAE4BM30_9DEIO</name>
<dbReference type="EMBL" id="JAVDQK010000005">
    <property type="protein sequence ID" value="MDR6218645.1"/>
    <property type="molecule type" value="Genomic_DNA"/>
</dbReference>
<accession>A0AAE4BM30</accession>
<dbReference type="Proteomes" id="UP001185331">
    <property type="component" value="Unassembled WGS sequence"/>
</dbReference>
<evidence type="ECO:0000313" key="2">
    <source>
        <dbReference type="Proteomes" id="UP001185331"/>
    </source>
</evidence>
<comment type="caution">
    <text evidence="1">The sequence shown here is derived from an EMBL/GenBank/DDBJ whole genome shotgun (WGS) entry which is preliminary data.</text>
</comment>
<dbReference type="RefSeq" id="WP_309853104.1">
    <property type="nucleotide sequence ID" value="NZ_JAVDQJ010000004.1"/>
</dbReference>
<dbReference type="AlphaFoldDB" id="A0AAE4BM30"/>
<organism evidence="1 2">
    <name type="scientific">Deinococcus soli</name>
    <name type="common">ex Cha et al. 2016</name>
    <dbReference type="NCBI Taxonomy" id="1309411"/>
    <lineage>
        <taxon>Bacteria</taxon>
        <taxon>Thermotogati</taxon>
        <taxon>Deinococcota</taxon>
        <taxon>Deinococci</taxon>
        <taxon>Deinococcales</taxon>
        <taxon>Deinococcaceae</taxon>
        <taxon>Deinococcus</taxon>
    </lineage>
</organism>
<protein>
    <submittedName>
        <fullName evidence="1">Uncharacterized protein</fullName>
    </submittedName>
</protein>
<proteinExistence type="predicted"/>